<comment type="cofactor">
    <cofactor evidence="1">
        <name>FAD</name>
        <dbReference type="ChEBI" id="CHEBI:57692"/>
    </cofactor>
</comment>
<dbReference type="GO" id="GO:0019646">
    <property type="term" value="P:aerobic electron transport chain"/>
    <property type="evidence" value="ECO:0007669"/>
    <property type="project" value="TreeGrafter"/>
</dbReference>
<dbReference type="InterPro" id="IPR051169">
    <property type="entry name" value="NADH-Q_oxidoreductase"/>
</dbReference>
<proteinExistence type="predicted"/>
<dbReference type="InterPro" id="IPR036188">
    <property type="entry name" value="FAD/NAD-bd_sf"/>
</dbReference>
<evidence type="ECO:0000256" key="2">
    <source>
        <dbReference type="ARBA" id="ARBA00022630"/>
    </source>
</evidence>
<accession>A0A844Y946</accession>
<dbReference type="Gene3D" id="3.50.50.100">
    <property type="match status" value="1"/>
</dbReference>
<keyword evidence="7" id="KW-1185">Reference proteome</keyword>
<keyword evidence="4" id="KW-0560">Oxidoreductase</keyword>
<organism evidence="6 7">
    <name type="scientific">Qipengyuania pelagi</name>
    <dbReference type="NCBI Taxonomy" id="994320"/>
    <lineage>
        <taxon>Bacteria</taxon>
        <taxon>Pseudomonadati</taxon>
        <taxon>Pseudomonadota</taxon>
        <taxon>Alphaproteobacteria</taxon>
        <taxon>Sphingomonadales</taxon>
        <taxon>Erythrobacteraceae</taxon>
        <taxon>Qipengyuania</taxon>
    </lineage>
</organism>
<dbReference type="InterPro" id="IPR023753">
    <property type="entry name" value="FAD/NAD-binding_dom"/>
</dbReference>
<dbReference type="SUPFAM" id="SSF51905">
    <property type="entry name" value="FAD/NAD(P)-binding domain"/>
    <property type="match status" value="2"/>
</dbReference>
<dbReference type="RefSeq" id="WP_160660766.1">
    <property type="nucleotide sequence ID" value="NZ_BAABDV010000001.1"/>
</dbReference>
<keyword evidence="2" id="KW-0285">Flavoprotein</keyword>
<dbReference type="GO" id="GO:0003955">
    <property type="term" value="F:NAD(P)H dehydrogenase (quinone) activity"/>
    <property type="evidence" value="ECO:0007669"/>
    <property type="project" value="TreeGrafter"/>
</dbReference>
<dbReference type="Proteomes" id="UP000430272">
    <property type="component" value="Unassembled WGS sequence"/>
</dbReference>
<dbReference type="PANTHER" id="PTHR42913:SF9">
    <property type="entry name" value="SLR1591 PROTEIN"/>
    <property type="match status" value="1"/>
</dbReference>
<name>A0A844Y946_9SPHN</name>
<evidence type="ECO:0000256" key="3">
    <source>
        <dbReference type="ARBA" id="ARBA00022827"/>
    </source>
</evidence>
<reference evidence="6 7" key="1">
    <citation type="submission" date="2019-12" db="EMBL/GenBank/DDBJ databases">
        <title>Genomic-based taxomic classification of the family Erythrobacteraceae.</title>
        <authorList>
            <person name="Xu L."/>
        </authorList>
    </citation>
    <scope>NUCLEOTIDE SEQUENCE [LARGE SCALE GENOMIC DNA]</scope>
    <source>
        <strain evidence="6 7">JCM 17468</strain>
    </source>
</reference>
<sequence length="365" mass="39914">MSNDRPTIVLLGAGHAHLGVIDDWLKHGPPHARTILVEPRDAMQYSGMVPGWMAGEYRGEETRIALDPLVRAARIDWRRCCAVGLDPVNREILLETGERIAFDLCSIAIGGAGRAEKLVGADPRLIDIRPIDAFMESWDSVEHPFPPHRVAVIGGGAGGIELAFGARNSDGRPDVVLIAGEHGLIPGHPNAARRIVTRELERQDITILTGEARFADGALMVGDKALEPFDAILAAVGSGAPSWPRASGLPVDEDGFIRVGPTQQVEDFPYILAAGDVARRTDTKVRHSGVHAVYAGPVLATNLRRLTEGRSDLATYSPFGRDFYLFNTCRGTSILSYGPFGLKARWLRRLKDWLDRRWIARFAQP</sequence>
<gene>
    <name evidence="6" type="ORF">GRI47_08105</name>
</gene>
<keyword evidence="3" id="KW-0274">FAD</keyword>
<evidence type="ECO:0000256" key="1">
    <source>
        <dbReference type="ARBA" id="ARBA00001974"/>
    </source>
</evidence>
<evidence type="ECO:0000256" key="4">
    <source>
        <dbReference type="ARBA" id="ARBA00023002"/>
    </source>
</evidence>
<evidence type="ECO:0000259" key="5">
    <source>
        <dbReference type="Pfam" id="PF07992"/>
    </source>
</evidence>
<dbReference type="OrthoDB" id="9781621at2"/>
<comment type="caution">
    <text evidence="6">The sequence shown here is derived from an EMBL/GenBank/DDBJ whole genome shotgun (WGS) entry which is preliminary data.</text>
</comment>
<dbReference type="EMBL" id="WTYD01000001">
    <property type="protein sequence ID" value="MXO53969.1"/>
    <property type="molecule type" value="Genomic_DNA"/>
</dbReference>
<feature type="domain" description="FAD/NAD(P)-binding" evidence="5">
    <location>
        <begin position="8"/>
        <end position="282"/>
    </location>
</feature>
<evidence type="ECO:0000313" key="6">
    <source>
        <dbReference type="EMBL" id="MXO53969.1"/>
    </source>
</evidence>
<evidence type="ECO:0000313" key="7">
    <source>
        <dbReference type="Proteomes" id="UP000430272"/>
    </source>
</evidence>
<protein>
    <recommendedName>
        <fullName evidence="5">FAD/NAD(P)-binding domain-containing protein</fullName>
    </recommendedName>
</protein>
<dbReference type="PANTHER" id="PTHR42913">
    <property type="entry name" value="APOPTOSIS-INDUCING FACTOR 1"/>
    <property type="match status" value="1"/>
</dbReference>
<dbReference type="AlphaFoldDB" id="A0A844Y946"/>
<dbReference type="Pfam" id="PF07992">
    <property type="entry name" value="Pyr_redox_2"/>
    <property type="match status" value="1"/>
</dbReference>